<evidence type="ECO:0000256" key="2">
    <source>
        <dbReference type="SAM" id="Phobius"/>
    </source>
</evidence>
<feature type="transmembrane region" description="Helical" evidence="2">
    <location>
        <begin position="28"/>
        <end position="49"/>
    </location>
</feature>
<feature type="compositionally biased region" description="Basic and acidic residues" evidence="1">
    <location>
        <begin position="152"/>
        <end position="207"/>
    </location>
</feature>
<dbReference type="Pfam" id="PF08432">
    <property type="entry name" value="Vfa1"/>
    <property type="match status" value="1"/>
</dbReference>
<sequence>MTPLLRLPQGSTARLHFNLSANHNNSEVLTTIQIILTALFCIMSLANVYHVRRVAETSAKACMICYKPSTTVMITPDNKVCCTIMLCIRDTPESTIDFFYVCPAHLQDRHFCSPIIDTEGQAKRLKEEAMAKEIEKVKSEYEEKQRRKKERKAASKDEDEKDKDKDESKDKSKDTTETNDTDEKDRDDKIASIRKDTSTATKPDDSPRVFSLHKNFYQMRIDRLRNIEMAKRNSERMKNPSLFPSVPSGNP</sequence>
<dbReference type="OrthoDB" id="2094269at2759"/>
<reference evidence="3" key="1">
    <citation type="submission" date="2021-07" db="EMBL/GenBank/DDBJ databases">
        <authorList>
            <person name="Branca A.L. A."/>
        </authorList>
    </citation>
    <scope>NUCLEOTIDE SEQUENCE</scope>
</reference>
<evidence type="ECO:0000256" key="1">
    <source>
        <dbReference type="SAM" id="MobiDB-lite"/>
    </source>
</evidence>
<dbReference type="InterPro" id="IPR013640">
    <property type="entry name" value="Vfa1"/>
</dbReference>
<proteinExistence type="predicted"/>
<dbReference type="PANTHER" id="PTHR28218:SF1">
    <property type="entry name" value="VPS4-ASSOCIATED PROTEIN 1"/>
    <property type="match status" value="1"/>
</dbReference>
<dbReference type="GO" id="GO:0005768">
    <property type="term" value="C:endosome"/>
    <property type="evidence" value="ECO:0007669"/>
    <property type="project" value="TreeGrafter"/>
</dbReference>
<protein>
    <submittedName>
        <fullName evidence="3">Uncharacterized protein</fullName>
    </submittedName>
</protein>
<keyword evidence="2" id="KW-0472">Membrane</keyword>
<dbReference type="AlphaFoldDB" id="A0A9W4IZA3"/>
<keyword evidence="2" id="KW-0812">Transmembrane</keyword>
<evidence type="ECO:0000313" key="3">
    <source>
        <dbReference type="EMBL" id="CAG8359644.1"/>
    </source>
</evidence>
<organism evidence="3 4">
    <name type="scientific">Penicillium salamii</name>
    <dbReference type="NCBI Taxonomy" id="1612424"/>
    <lineage>
        <taxon>Eukaryota</taxon>
        <taxon>Fungi</taxon>
        <taxon>Dikarya</taxon>
        <taxon>Ascomycota</taxon>
        <taxon>Pezizomycotina</taxon>
        <taxon>Eurotiomycetes</taxon>
        <taxon>Eurotiomycetidae</taxon>
        <taxon>Eurotiales</taxon>
        <taxon>Aspergillaceae</taxon>
        <taxon>Penicillium</taxon>
    </lineage>
</organism>
<evidence type="ECO:0000313" key="4">
    <source>
        <dbReference type="Proteomes" id="UP001152649"/>
    </source>
</evidence>
<feature type="region of interest" description="Disordered" evidence="1">
    <location>
        <begin position="230"/>
        <end position="251"/>
    </location>
</feature>
<keyword evidence="2" id="KW-1133">Transmembrane helix</keyword>
<dbReference type="GO" id="GO:0007034">
    <property type="term" value="P:vacuolar transport"/>
    <property type="evidence" value="ECO:0007669"/>
    <property type="project" value="TreeGrafter"/>
</dbReference>
<accession>A0A9W4IZA3</accession>
<dbReference type="EMBL" id="CAJVPG010000133">
    <property type="protein sequence ID" value="CAG8359644.1"/>
    <property type="molecule type" value="Genomic_DNA"/>
</dbReference>
<dbReference type="PANTHER" id="PTHR28218">
    <property type="entry name" value="VPS4-ASSOCIATED PROTEIN 1"/>
    <property type="match status" value="1"/>
</dbReference>
<comment type="caution">
    <text evidence="3">The sequence shown here is derived from an EMBL/GenBank/DDBJ whole genome shotgun (WGS) entry which is preliminary data.</text>
</comment>
<gene>
    <name evidence="3" type="ORF">PSALAMII_LOCUS3659</name>
</gene>
<keyword evidence="4" id="KW-1185">Reference proteome</keyword>
<dbReference type="Proteomes" id="UP001152649">
    <property type="component" value="Unassembled WGS sequence"/>
</dbReference>
<name>A0A9W4IZA3_9EURO</name>
<feature type="region of interest" description="Disordered" evidence="1">
    <location>
        <begin position="140"/>
        <end position="213"/>
    </location>
</feature>